<dbReference type="Gene3D" id="3.40.50.300">
    <property type="entry name" value="P-loop containing nucleotide triphosphate hydrolases"/>
    <property type="match status" value="1"/>
</dbReference>
<protein>
    <recommendedName>
        <fullName evidence="3 13">Flagellar biosynthesis protein FlhF</fullName>
    </recommendedName>
</protein>
<reference evidence="17 18" key="1">
    <citation type="submission" date="2023-10" db="EMBL/GenBank/DDBJ databases">
        <title>Complete Genome Sequence of Limnobacter thiooxidans CS-K2T, Isolated from freshwater lake sediments in Bavaria, Germany.</title>
        <authorList>
            <person name="Naruki M."/>
            <person name="Watanabe A."/>
            <person name="Warashina T."/>
            <person name="Morita T."/>
            <person name="Arakawa K."/>
        </authorList>
    </citation>
    <scope>NUCLEOTIDE SEQUENCE [LARGE SCALE GENOMIC DNA]</scope>
    <source>
        <strain evidence="17 18">CS-K2</strain>
    </source>
</reference>
<dbReference type="GO" id="GO:0015031">
    <property type="term" value="P:protein transport"/>
    <property type="evidence" value="ECO:0007669"/>
    <property type="project" value="UniProtKB-KW"/>
</dbReference>
<dbReference type="GO" id="GO:0005886">
    <property type="term" value="C:plasma membrane"/>
    <property type="evidence" value="ECO:0007669"/>
    <property type="project" value="UniProtKB-SubCell"/>
</dbReference>
<evidence type="ECO:0000313" key="18">
    <source>
        <dbReference type="Proteomes" id="UP001329151"/>
    </source>
</evidence>
<dbReference type="FunFam" id="3.40.50.300:FF:000695">
    <property type="entry name" value="Flagellar biosynthesis regulator FlhF"/>
    <property type="match status" value="1"/>
</dbReference>
<dbReference type="Gene3D" id="1.20.120.1380">
    <property type="entry name" value="Flagellar FlhF biosynthesis protein, N domain"/>
    <property type="match status" value="1"/>
</dbReference>
<keyword evidence="10" id="KW-0472">Membrane</keyword>
<dbReference type="NCBIfam" id="TIGR03499">
    <property type="entry name" value="FlhF"/>
    <property type="match status" value="1"/>
</dbReference>
<comment type="subcellular location">
    <subcellularLocation>
        <location evidence="1">Cell membrane</location>
        <topology evidence="1">Peripheral membrane protein</topology>
        <orientation evidence="1">Cytoplasmic side</orientation>
    </subcellularLocation>
</comment>
<dbReference type="KEGG" id="lto:RGQ30_10510"/>
<dbReference type="Proteomes" id="UP001329151">
    <property type="component" value="Chromosome"/>
</dbReference>
<dbReference type="InterPro" id="IPR047040">
    <property type="entry name" value="FlhF__GTPase_dom"/>
</dbReference>
<accession>A0AA86J653</accession>
<evidence type="ECO:0000256" key="5">
    <source>
        <dbReference type="ARBA" id="ARBA00022475"/>
    </source>
</evidence>
<keyword evidence="7" id="KW-1005">Bacterial flagellum biogenesis</keyword>
<comment type="function">
    <text evidence="12">Necessary for flagellar biosynthesis. May be involved in translocation of the flagellum.</text>
</comment>
<keyword evidence="18" id="KW-1185">Reference proteome</keyword>
<dbReference type="GO" id="GO:0044781">
    <property type="term" value="P:bacterial-type flagellum organization"/>
    <property type="evidence" value="ECO:0007669"/>
    <property type="project" value="UniProtKB-UniRule"/>
</dbReference>
<evidence type="ECO:0000256" key="10">
    <source>
        <dbReference type="ARBA" id="ARBA00023136"/>
    </source>
</evidence>
<feature type="domain" description="SRP54-type proteins GTP-binding" evidence="16">
    <location>
        <begin position="251"/>
        <end position="441"/>
    </location>
</feature>
<evidence type="ECO:0000259" key="16">
    <source>
        <dbReference type="SMART" id="SM00962"/>
    </source>
</evidence>
<keyword evidence="11" id="KW-1006">Bacterial flagellum protein export</keyword>
<dbReference type="InterPro" id="IPR020006">
    <property type="entry name" value="FlhF"/>
</dbReference>
<evidence type="ECO:0000256" key="12">
    <source>
        <dbReference type="ARBA" id="ARBA00025337"/>
    </source>
</evidence>
<dbReference type="CDD" id="cd17873">
    <property type="entry name" value="FlhF"/>
    <property type="match status" value="1"/>
</dbReference>
<dbReference type="InterPro" id="IPR027417">
    <property type="entry name" value="P-loop_NTPase"/>
</dbReference>
<comment type="similarity">
    <text evidence="2">Belongs to the GTP-binding SRP family.</text>
</comment>
<dbReference type="EMBL" id="AP028947">
    <property type="protein sequence ID" value="BET25550.1"/>
    <property type="molecule type" value="Genomic_DNA"/>
</dbReference>
<dbReference type="AlphaFoldDB" id="A0AA86J653"/>
<dbReference type="SMART" id="SM00962">
    <property type="entry name" value="SRP54"/>
    <property type="match status" value="1"/>
</dbReference>
<name>A0AA86J653_9BURK</name>
<evidence type="ECO:0000259" key="15">
    <source>
        <dbReference type="SMART" id="SM00382"/>
    </source>
</evidence>
<sequence length="467" mass="51086">MKLKKFTAPTTREALQKLRAELGEDAIILSTKQTAAGTEVLAASSHDLDAVTEKPAQQAAPASWTRADRAQLAQATERQSAERQSTERAPTAAEKVAQQVAAQRDVLINRTFAPAPAPAPVLTPQPTPIAAAREFANDDMLSEVAKRRSMAASESMAQENTAVLEEIRQMRQLLKDQMAMMTWRDTLEKNPQRGELWNLLTQSGFSPLFARTVAEKLPSGLNDNQVQDWVTNVLKKNLNVIPGDKDVVETGGTFALVGPTGVGKTTTTAKLAARCVVKYGADSLGLITTDSYRIGAQDQLRIYGKILGVQVYTAQTHADLLQLRNSMQRKRLILIDTVGMGQRDSRVAEQTKILTDSHVKRILLLNATSQPETLDDVVRHYKSTGLSGAIVSKLDEAIKIGGVLDVVMRHKLALHYIATGQRVPEDLFPANPQVLVHRALRSRSGQAFQTSSEELKWKMAQVSTTGI</sequence>
<dbReference type="PANTHER" id="PTHR43134">
    <property type="entry name" value="SIGNAL RECOGNITION PARTICLE RECEPTOR SUBUNIT ALPHA"/>
    <property type="match status" value="1"/>
</dbReference>
<gene>
    <name evidence="17" type="ORF">RGQ30_10510</name>
</gene>
<evidence type="ECO:0000256" key="11">
    <source>
        <dbReference type="ARBA" id="ARBA00023225"/>
    </source>
</evidence>
<organism evidence="17 18">
    <name type="scientific">Limnobacter thiooxidans</name>
    <dbReference type="NCBI Taxonomy" id="131080"/>
    <lineage>
        <taxon>Bacteria</taxon>
        <taxon>Pseudomonadati</taxon>
        <taxon>Pseudomonadota</taxon>
        <taxon>Betaproteobacteria</taxon>
        <taxon>Burkholderiales</taxon>
        <taxon>Burkholderiaceae</taxon>
        <taxon>Limnobacter</taxon>
    </lineage>
</organism>
<dbReference type="PANTHER" id="PTHR43134:SF3">
    <property type="entry name" value="FLAGELLAR BIOSYNTHESIS PROTEIN FLHF"/>
    <property type="match status" value="1"/>
</dbReference>
<dbReference type="SUPFAM" id="SSF52540">
    <property type="entry name" value="P-loop containing nucleoside triphosphate hydrolases"/>
    <property type="match status" value="1"/>
</dbReference>
<keyword evidence="6" id="KW-0547">Nucleotide-binding</keyword>
<dbReference type="InterPro" id="IPR000897">
    <property type="entry name" value="SRP54_GTPase_dom"/>
</dbReference>
<dbReference type="GO" id="GO:0006614">
    <property type="term" value="P:SRP-dependent cotranslational protein targeting to membrane"/>
    <property type="evidence" value="ECO:0007669"/>
    <property type="project" value="UniProtKB-UniRule"/>
</dbReference>
<evidence type="ECO:0000256" key="3">
    <source>
        <dbReference type="ARBA" id="ARBA00014919"/>
    </source>
</evidence>
<dbReference type="InterPro" id="IPR003593">
    <property type="entry name" value="AAA+_ATPase"/>
</dbReference>
<evidence type="ECO:0000256" key="13">
    <source>
        <dbReference type="NCBIfam" id="TIGR03499"/>
    </source>
</evidence>
<dbReference type="SMART" id="SM00382">
    <property type="entry name" value="AAA"/>
    <property type="match status" value="1"/>
</dbReference>
<evidence type="ECO:0000256" key="9">
    <source>
        <dbReference type="ARBA" id="ARBA00023134"/>
    </source>
</evidence>
<proteinExistence type="inferred from homology"/>
<feature type="region of interest" description="Disordered" evidence="14">
    <location>
        <begin position="52"/>
        <end position="97"/>
    </location>
</feature>
<evidence type="ECO:0000256" key="14">
    <source>
        <dbReference type="SAM" id="MobiDB-lite"/>
    </source>
</evidence>
<evidence type="ECO:0000256" key="7">
    <source>
        <dbReference type="ARBA" id="ARBA00022795"/>
    </source>
</evidence>
<evidence type="ECO:0000256" key="4">
    <source>
        <dbReference type="ARBA" id="ARBA00022448"/>
    </source>
</evidence>
<keyword evidence="8" id="KW-0653">Protein transport</keyword>
<dbReference type="GO" id="GO:0003924">
    <property type="term" value="F:GTPase activity"/>
    <property type="evidence" value="ECO:0007669"/>
    <property type="project" value="UniProtKB-UniRule"/>
</dbReference>
<keyword evidence="5" id="KW-1003">Cell membrane</keyword>
<dbReference type="Pfam" id="PF00448">
    <property type="entry name" value="SRP54"/>
    <property type="match status" value="1"/>
</dbReference>
<evidence type="ECO:0000256" key="1">
    <source>
        <dbReference type="ARBA" id="ARBA00004413"/>
    </source>
</evidence>
<evidence type="ECO:0000256" key="6">
    <source>
        <dbReference type="ARBA" id="ARBA00022741"/>
    </source>
</evidence>
<dbReference type="RefSeq" id="WP_130556911.1">
    <property type="nucleotide sequence ID" value="NZ_AP028947.1"/>
</dbReference>
<evidence type="ECO:0000256" key="2">
    <source>
        <dbReference type="ARBA" id="ARBA00008531"/>
    </source>
</evidence>
<keyword evidence="9" id="KW-0342">GTP-binding</keyword>
<evidence type="ECO:0000313" key="17">
    <source>
        <dbReference type="EMBL" id="BET25550.1"/>
    </source>
</evidence>
<dbReference type="GO" id="GO:0005525">
    <property type="term" value="F:GTP binding"/>
    <property type="evidence" value="ECO:0007669"/>
    <property type="project" value="UniProtKB-UniRule"/>
</dbReference>
<feature type="domain" description="AAA+ ATPase" evidence="15">
    <location>
        <begin position="250"/>
        <end position="384"/>
    </location>
</feature>
<evidence type="ECO:0000256" key="8">
    <source>
        <dbReference type="ARBA" id="ARBA00022927"/>
    </source>
</evidence>
<keyword evidence="4" id="KW-0813">Transport</keyword>
<dbReference type="GO" id="GO:0005047">
    <property type="term" value="F:signal recognition particle binding"/>
    <property type="evidence" value="ECO:0007669"/>
    <property type="project" value="TreeGrafter"/>
</dbReference>